<keyword evidence="3 7" id="KW-0349">Heme</keyword>
<proteinExistence type="inferred from homology"/>
<keyword evidence="6 8" id="KW-0503">Monooxygenase</keyword>
<keyword evidence="10" id="KW-1185">Reference proteome</keyword>
<evidence type="ECO:0000313" key="10">
    <source>
        <dbReference type="Proteomes" id="UP001175261"/>
    </source>
</evidence>
<protein>
    <submittedName>
        <fullName evidence="9">Uncharacterized protein</fullName>
    </submittedName>
</protein>
<evidence type="ECO:0000313" key="9">
    <source>
        <dbReference type="EMBL" id="KAK0382747.1"/>
    </source>
</evidence>
<dbReference type="AlphaFoldDB" id="A0AA39G8Q8"/>
<dbReference type="InterPro" id="IPR017972">
    <property type="entry name" value="Cyt_P450_CS"/>
</dbReference>
<dbReference type="PANTHER" id="PTHR24305:SF166">
    <property type="entry name" value="CYTOCHROME P450 12A4, MITOCHONDRIAL-RELATED"/>
    <property type="match status" value="1"/>
</dbReference>
<dbReference type="GO" id="GO:0004497">
    <property type="term" value="F:monooxygenase activity"/>
    <property type="evidence" value="ECO:0007669"/>
    <property type="project" value="UniProtKB-KW"/>
</dbReference>
<gene>
    <name evidence="9" type="ORF">NLU13_9843</name>
</gene>
<organism evidence="9 10">
    <name type="scientific">Sarocladium strictum</name>
    <name type="common">Black bundle disease fungus</name>
    <name type="synonym">Acremonium strictum</name>
    <dbReference type="NCBI Taxonomy" id="5046"/>
    <lineage>
        <taxon>Eukaryota</taxon>
        <taxon>Fungi</taxon>
        <taxon>Dikarya</taxon>
        <taxon>Ascomycota</taxon>
        <taxon>Pezizomycotina</taxon>
        <taxon>Sordariomycetes</taxon>
        <taxon>Hypocreomycetidae</taxon>
        <taxon>Hypocreales</taxon>
        <taxon>Sarocladiaceae</taxon>
        <taxon>Sarocladium</taxon>
    </lineage>
</organism>
<feature type="binding site" description="axial binding residue" evidence="7">
    <location>
        <position position="474"/>
    </location>
    <ligand>
        <name>heme</name>
        <dbReference type="ChEBI" id="CHEBI:30413"/>
    </ligand>
    <ligandPart>
        <name>Fe</name>
        <dbReference type="ChEBI" id="CHEBI:18248"/>
    </ligandPart>
</feature>
<dbReference type="Pfam" id="PF00067">
    <property type="entry name" value="p450"/>
    <property type="match status" value="1"/>
</dbReference>
<dbReference type="GO" id="GO:0016705">
    <property type="term" value="F:oxidoreductase activity, acting on paired donors, with incorporation or reduction of molecular oxygen"/>
    <property type="evidence" value="ECO:0007669"/>
    <property type="project" value="InterPro"/>
</dbReference>
<comment type="similarity">
    <text evidence="2 8">Belongs to the cytochrome P450 family.</text>
</comment>
<keyword evidence="8" id="KW-0560">Oxidoreductase</keyword>
<accession>A0AA39G8Q8</accession>
<dbReference type="PRINTS" id="PR00465">
    <property type="entry name" value="EP450IV"/>
</dbReference>
<keyword evidence="4 7" id="KW-0479">Metal-binding</keyword>
<comment type="caution">
    <text evidence="9">The sequence shown here is derived from an EMBL/GenBank/DDBJ whole genome shotgun (WGS) entry which is preliminary data.</text>
</comment>
<dbReference type="Proteomes" id="UP001175261">
    <property type="component" value="Unassembled WGS sequence"/>
</dbReference>
<evidence type="ECO:0000256" key="1">
    <source>
        <dbReference type="ARBA" id="ARBA00001971"/>
    </source>
</evidence>
<dbReference type="InterPro" id="IPR002403">
    <property type="entry name" value="Cyt_P450_E_grp-IV"/>
</dbReference>
<evidence type="ECO:0000256" key="7">
    <source>
        <dbReference type="PIRSR" id="PIRSR602403-1"/>
    </source>
</evidence>
<dbReference type="PRINTS" id="PR00385">
    <property type="entry name" value="P450"/>
</dbReference>
<dbReference type="PANTHER" id="PTHR24305">
    <property type="entry name" value="CYTOCHROME P450"/>
    <property type="match status" value="1"/>
</dbReference>
<evidence type="ECO:0000256" key="2">
    <source>
        <dbReference type="ARBA" id="ARBA00010617"/>
    </source>
</evidence>
<evidence type="ECO:0000256" key="3">
    <source>
        <dbReference type="ARBA" id="ARBA00022617"/>
    </source>
</evidence>
<dbReference type="Gene3D" id="1.10.630.10">
    <property type="entry name" value="Cytochrome P450"/>
    <property type="match status" value="1"/>
</dbReference>
<dbReference type="InterPro" id="IPR050121">
    <property type="entry name" value="Cytochrome_P450_monoxygenase"/>
</dbReference>
<keyword evidence="5 7" id="KW-0408">Iron</keyword>
<evidence type="ECO:0000256" key="5">
    <source>
        <dbReference type="ARBA" id="ARBA00023004"/>
    </source>
</evidence>
<evidence type="ECO:0000256" key="6">
    <source>
        <dbReference type="ARBA" id="ARBA00023033"/>
    </source>
</evidence>
<evidence type="ECO:0000256" key="8">
    <source>
        <dbReference type="RuleBase" id="RU000461"/>
    </source>
</evidence>
<dbReference type="InterPro" id="IPR036396">
    <property type="entry name" value="Cyt_P450_sf"/>
</dbReference>
<dbReference type="PROSITE" id="PS00086">
    <property type="entry name" value="CYTOCHROME_P450"/>
    <property type="match status" value="1"/>
</dbReference>
<reference evidence="9" key="1">
    <citation type="submission" date="2022-10" db="EMBL/GenBank/DDBJ databases">
        <title>Determination and structural analysis of whole genome sequence of Sarocladium strictum F4-1.</title>
        <authorList>
            <person name="Hu L."/>
            <person name="Jiang Y."/>
        </authorList>
    </citation>
    <scope>NUCLEOTIDE SEQUENCE</scope>
    <source>
        <strain evidence="9">F4-1</strain>
    </source>
</reference>
<dbReference type="InterPro" id="IPR001128">
    <property type="entry name" value="Cyt_P450"/>
</dbReference>
<dbReference type="EMBL" id="JAPDFR010000010">
    <property type="protein sequence ID" value="KAK0382747.1"/>
    <property type="molecule type" value="Genomic_DNA"/>
</dbReference>
<dbReference type="SUPFAM" id="SSF48264">
    <property type="entry name" value="Cytochrome P450"/>
    <property type="match status" value="1"/>
</dbReference>
<dbReference type="GO" id="GO:0005506">
    <property type="term" value="F:iron ion binding"/>
    <property type="evidence" value="ECO:0007669"/>
    <property type="project" value="InterPro"/>
</dbReference>
<sequence>MALLVSAGLPALFVLGLYHLVIYPLLKSPLSKIPAAHWSTPFSPLWILLAKKQGYENQALLKAHRAYGPVIRVAPNAVSVDGPDAIRTVYVGGFEKDRWYDVFDNYGVPCMFSAQGSRQHSARKRMLANVYSKSYIHSSEAAKAQACSILYERLLPALDESASPALEPNGLDVHSLFLATATDFISAYVFGLKGGTNFIQDKGYRQHWLALYNSRNEHHFWPQEMPKLTSWLKACGIWLYPSWVDTANAELSDWNSKLCQRASISTSHEPSEGAADEAIVWNSLASGIEKEAKVNGEASLLYSTLLQQRDLSVASELFDHVLAGQETTGTTLTYLTWHLSKRSALQEKLRQELLTLTPNMLWQTGEDYKLPDSKQLDSLPLLHSIIMETLRLHAPIPGSQARRTPFPGSVVGGFNIPGGVRISGLAYTLHRDESVFPDALQWDHTRWLPSVATEEELRQRQRQFWAFSSGGRMCIGSNFAMHGM</sequence>
<dbReference type="CDD" id="cd11059">
    <property type="entry name" value="CYP_fungal"/>
    <property type="match status" value="1"/>
</dbReference>
<dbReference type="GO" id="GO:0020037">
    <property type="term" value="F:heme binding"/>
    <property type="evidence" value="ECO:0007669"/>
    <property type="project" value="InterPro"/>
</dbReference>
<evidence type="ECO:0000256" key="4">
    <source>
        <dbReference type="ARBA" id="ARBA00022723"/>
    </source>
</evidence>
<comment type="cofactor">
    <cofactor evidence="1 7">
        <name>heme</name>
        <dbReference type="ChEBI" id="CHEBI:30413"/>
    </cofactor>
</comment>
<name>A0AA39G8Q8_SARSR</name>